<evidence type="ECO:0000256" key="5">
    <source>
        <dbReference type="ARBA" id="ARBA00022723"/>
    </source>
</evidence>
<evidence type="ECO:0000313" key="15">
    <source>
        <dbReference type="Proteomes" id="UP000248014"/>
    </source>
</evidence>
<keyword evidence="9 11" id="KW-1133">Transmembrane helix</keyword>
<dbReference type="InterPro" id="IPR023214">
    <property type="entry name" value="HAD_sf"/>
</dbReference>
<feature type="transmembrane region" description="Helical" evidence="11">
    <location>
        <begin position="160"/>
        <end position="178"/>
    </location>
</feature>
<feature type="transmembrane region" description="Helical" evidence="11">
    <location>
        <begin position="229"/>
        <end position="248"/>
    </location>
</feature>
<dbReference type="SFLD" id="SFLDF00027">
    <property type="entry name" value="p-type_atpase"/>
    <property type="match status" value="1"/>
</dbReference>
<keyword evidence="8" id="KW-1278">Translocase</keyword>
<proteinExistence type="inferred from homology"/>
<dbReference type="GO" id="GO:0016887">
    <property type="term" value="F:ATP hydrolysis activity"/>
    <property type="evidence" value="ECO:0007669"/>
    <property type="project" value="InterPro"/>
</dbReference>
<dbReference type="InterPro" id="IPR059000">
    <property type="entry name" value="ATPase_P-type_domA"/>
</dbReference>
<comment type="subcellular location">
    <subcellularLocation>
        <location evidence="1">Cell membrane</location>
        <topology evidence="1">Multi-pass membrane protein</topology>
    </subcellularLocation>
</comment>
<feature type="region of interest" description="Disordered" evidence="12">
    <location>
        <begin position="1"/>
        <end position="20"/>
    </location>
</feature>
<dbReference type="FunFam" id="2.70.150.10:FF:000020">
    <property type="entry name" value="Copper-exporting P-type ATPase A"/>
    <property type="match status" value="1"/>
</dbReference>
<dbReference type="InterPro" id="IPR008250">
    <property type="entry name" value="ATPase_P-typ_transduc_dom_A_sf"/>
</dbReference>
<dbReference type="InterPro" id="IPR001757">
    <property type="entry name" value="P_typ_ATPase"/>
</dbReference>
<dbReference type="NCBIfam" id="TIGR01511">
    <property type="entry name" value="ATPase-IB1_Cu"/>
    <property type="match status" value="1"/>
</dbReference>
<dbReference type="AlphaFoldDB" id="A0A2V3UQJ0"/>
<dbReference type="GO" id="GO:0016491">
    <property type="term" value="F:oxidoreductase activity"/>
    <property type="evidence" value="ECO:0007669"/>
    <property type="project" value="InterPro"/>
</dbReference>
<keyword evidence="5 11" id="KW-0479">Metal-binding</keyword>
<dbReference type="InterPro" id="IPR036412">
    <property type="entry name" value="HAD-like_sf"/>
</dbReference>
<dbReference type="Gene3D" id="3.40.1110.10">
    <property type="entry name" value="Calcium-transporting ATPase, cytoplasmic domain N"/>
    <property type="match status" value="1"/>
</dbReference>
<dbReference type="SUPFAM" id="SSF81665">
    <property type="entry name" value="Calcium ATPase, transmembrane domain M"/>
    <property type="match status" value="1"/>
</dbReference>
<dbReference type="InterPro" id="IPR044492">
    <property type="entry name" value="P_typ_ATPase_HD_dom"/>
</dbReference>
<dbReference type="GO" id="GO:0005886">
    <property type="term" value="C:plasma membrane"/>
    <property type="evidence" value="ECO:0007669"/>
    <property type="project" value="UniProtKB-SubCell"/>
</dbReference>
<dbReference type="SMART" id="SM00746">
    <property type="entry name" value="TRASH"/>
    <property type="match status" value="1"/>
</dbReference>
<dbReference type="Proteomes" id="UP000248014">
    <property type="component" value="Unassembled WGS sequence"/>
</dbReference>
<dbReference type="InterPro" id="IPR009078">
    <property type="entry name" value="Ferritin-like_SF"/>
</dbReference>
<keyword evidence="3 11" id="KW-1003">Cell membrane</keyword>
<dbReference type="InterPro" id="IPR011017">
    <property type="entry name" value="TRASH_dom"/>
</dbReference>
<evidence type="ECO:0000259" key="13">
    <source>
        <dbReference type="SMART" id="SM00746"/>
    </source>
</evidence>
<evidence type="ECO:0000256" key="2">
    <source>
        <dbReference type="ARBA" id="ARBA00006024"/>
    </source>
</evidence>
<evidence type="ECO:0000256" key="8">
    <source>
        <dbReference type="ARBA" id="ARBA00022967"/>
    </source>
</evidence>
<dbReference type="Gene3D" id="3.40.50.1000">
    <property type="entry name" value="HAD superfamily/HAD-like"/>
    <property type="match status" value="1"/>
</dbReference>
<dbReference type="Pfam" id="PF19335">
    <property type="entry name" value="HMBD"/>
    <property type="match status" value="1"/>
</dbReference>
<dbReference type="PRINTS" id="PR00119">
    <property type="entry name" value="CATATPASE"/>
</dbReference>
<evidence type="ECO:0000256" key="1">
    <source>
        <dbReference type="ARBA" id="ARBA00004651"/>
    </source>
</evidence>
<accession>A0A2V3UQJ0</accession>
<dbReference type="NCBIfam" id="TIGR01525">
    <property type="entry name" value="ATPase-IB_hvy"/>
    <property type="match status" value="1"/>
</dbReference>
<dbReference type="SFLD" id="SFLDS00003">
    <property type="entry name" value="Haloacid_Dehalogenase"/>
    <property type="match status" value="1"/>
</dbReference>
<evidence type="ECO:0000256" key="10">
    <source>
        <dbReference type="ARBA" id="ARBA00023136"/>
    </source>
</evidence>
<dbReference type="GO" id="GO:0005524">
    <property type="term" value="F:ATP binding"/>
    <property type="evidence" value="ECO:0007669"/>
    <property type="project" value="UniProtKB-UniRule"/>
</dbReference>
<dbReference type="Pfam" id="PF00122">
    <property type="entry name" value="E1-E2_ATPase"/>
    <property type="match status" value="1"/>
</dbReference>
<dbReference type="PROSITE" id="PS00154">
    <property type="entry name" value="ATPASE_E1_E2"/>
    <property type="match status" value="1"/>
</dbReference>
<dbReference type="Gene3D" id="2.70.150.10">
    <property type="entry name" value="Calcium-transporting ATPase, cytoplasmic transduction domain A"/>
    <property type="match status" value="1"/>
</dbReference>
<evidence type="ECO:0000256" key="9">
    <source>
        <dbReference type="ARBA" id="ARBA00022989"/>
    </source>
</evidence>
<keyword evidence="6 11" id="KW-0547">Nucleotide-binding</keyword>
<dbReference type="InterPro" id="IPR045800">
    <property type="entry name" value="HMBD"/>
</dbReference>
<gene>
    <name evidence="14" type="ORF">C7451_11826</name>
</gene>
<dbReference type="SUPFAM" id="SSF47240">
    <property type="entry name" value="Ferritin-like"/>
    <property type="match status" value="1"/>
</dbReference>
<dbReference type="CDD" id="cd02094">
    <property type="entry name" value="P-type_ATPase_Cu-like"/>
    <property type="match status" value="1"/>
</dbReference>
<feature type="transmembrane region" description="Helical" evidence="11">
    <location>
        <begin position="727"/>
        <end position="746"/>
    </location>
</feature>
<dbReference type="PANTHER" id="PTHR43520:SF8">
    <property type="entry name" value="P-TYPE CU(+) TRANSPORTER"/>
    <property type="match status" value="1"/>
</dbReference>
<feature type="transmembrane region" description="Helical" evidence="11">
    <location>
        <begin position="190"/>
        <end position="217"/>
    </location>
</feature>
<keyword evidence="7 11" id="KW-0067">ATP-binding</keyword>
<feature type="transmembrane region" description="Helical" evidence="11">
    <location>
        <begin position="127"/>
        <end position="148"/>
    </location>
</feature>
<dbReference type="Pfam" id="PF04945">
    <property type="entry name" value="YHS"/>
    <property type="match status" value="1"/>
</dbReference>
<reference evidence="14 15" key="1">
    <citation type="submission" date="2018-05" db="EMBL/GenBank/DDBJ databases">
        <title>Genomic Encyclopedia of Type Strains, Phase IV (KMG-IV): sequencing the most valuable type-strain genomes for metagenomic binning, comparative biology and taxonomic classification.</title>
        <authorList>
            <person name="Goeker M."/>
        </authorList>
    </citation>
    <scope>NUCLEOTIDE SEQUENCE [LARGE SCALE GENOMIC DNA]</scope>
    <source>
        <strain evidence="14 15">DSM 3183</strain>
    </source>
</reference>
<comment type="caution">
    <text evidence="14">The sequence shown here is derived from an EMBL/GenBank/DDBJ whole genome shotgun (WGS) entry which is preliminary data.</text>
</comment>
<dbReference type="SUPFAM" id="SSF81653">
    <property type="entry name" value="Calcium ATPase, transduction domain A"/>
    <property type="match status" value="1"/>
</dbReference>
<feature type="compositionally biased region" description="Basic and acidic residues" evidence="12">
    <location>
        <begin position="10"/>
        <end position="20"/>
    </location>
</feature>
<dbReference type="InterPro" id="IPR023299">
    <property type="entry name" value="ATPase_P-typ_cyto_dom_N"/>
</dbReference>
<dbReference type="EMBL" id="QJJM01000018">
    <property type="protein sequence ID" value="PXW68303.1"/>
    <property type="molecule type" value="Genomic_DNA"/>
</dbReference>
<feature type="transmembrane region" description="Helical" evidence="11">
    <location>
        <begin position="411"/>
        <end position="434"/>
    </location>
</feature>
<feature type="domain" description="TRASH" evidence="13">
    <location>
        <begin position="24"/>
        <end position="62"/>
    </location>
</feature>
<protein>
    <submittedName>
        <fullName evidence="14">Cu+-exporting ATPase</fullName>
    </submittedName>
</protein>
<feature type="transmembrane region" description="Helical" evidence="11">
    <location>
        <begin position="752"/>
        <end position="774"/>
    </location>
</feature>
<keyword evidence="10 11" id="KW-0472">Membrane</keyword>
<evidence type="ECO:0000256" key="7">
    <source>
        <dbReference type="ARBA" id="ARBA00022840"/>
    </source>
</evidence>
<evidence type="ECO:0000256" key="3">
    <source>
        <dbReference type="ARBA" id="ARBA00022475"/>
    </source>
</evidence>
<evidence type="ECO:0000256" key="4">
    <source>
        <dbReference type="ARBA" id="ARBA00022692"/>
    </source>
</evidence>
<dbReference type="Pfam" id="PF00702">
    <property type="entry name" value="Hydrolase"/>
    <property type="match status" value="1"/>
</dbReference>
<dbReference type="InterPro" id="IPR012348">
    <property type="entry name" value="RNR-like"/>
</dbReference>
<dbReference type="InterPro" id="IPR018303">
    <property type="entry name" value="ATPase_P-typ_P_site"/>
</dbReference>
<dbReference type="SFLD" id="SFLDG00002">
    <property type="entry name" value="C1.7:_P-type_atpase_like"/>
    <property type="match status" value="1"/>
</dbReference>
<dbReference type="GO" id="GO:0043682">
    <property type="term" value="F:P-type divalent copper transporter activity"/>
    <property type="evidence" value="ECO:0007669"/>
    <property type="project" value="TreeGrafter"/>
</dbReference>
<evidence type="ECO:0000256" key="12">
    <source>
        <dbReference type="SAM" id="MobiDB-lite"/>
    </source>
</evidence>
<dbReference type="GO" id="GO:0005507">
    <property type="term" value="F:copper ion binding"/>
    <property type="evidence" value="ECO:0007669"/>
    <property type="project" value="TreeGrafter"/>
</dbReference>
<sequence length="781" mass="82249">MTETQHRHRGENDHQPHLEEMATDPVCGMKVDPQTAKHVLTHAGVHHYFCSARCLTKFTADPGRYISDSPQLPSPVPKGAIWTCPMHPEIQQSGPGSCPICGMALEPMTPTLSDGPSDEYKDMKRRFAFGLVLALPVVALEMGGHMTGLRHVLDGNLANLIQMVLATPVVLWAGWPFFERGWASIKSRSLNMFTLIAMGTGVAWIYSMAASLVPGIFPPAFRSDDGSVAVYFEAAAVITVLVLLGQLLELRARETTSGAIRALLDLSPKLARRVRDDGSDEEIALDQVLVGDTLRVRPGEKVPVDGAVVEGRSTIDESMVTGESMPVSKEAGAKLVGGTINQTGGLIMRAEKVGRDTMLARIVQMVADAQRSRAPIQRLADTVSGWFVPAVIAVAAIAFVTWSLMGPSPAMGYGLIAAVAVLIIACPCALGLATPMSIMVGVGRGAQAGILIKNAEALERMEKIDTLVVDKTGTLTEGKPAVVAIETARGFDEDDLLRLAASLERSSEHPLALAIVREAEIRGLAISEPTNVDQPVGKGIIGQVDGRSLVAGNARFLGEQGIQLGALAERADDLRSEGATAIFLGIDGQAAGAIGIADPVKQTTPAALLALAQAGIHVIMLTGDNRVTAEAIARRLGIADVEADVLPDQKSAIVKRLRDEGRIVAMAGDGVNDAPALAAADVGIAMGSGTDVAIESAGVTLLRGDLTGIVRARRLSHATMKNIRQNLFFAFAYNVAGIPVAAGILYPVFGIMLSPIIAAAAMALSSVSVIGNSLRLRQISL</sequence>
<evidence type="ECO:0000313" key="14">
    <source>
        <dbReference type="EMBL" id="PXW68303.1"/>
    </source>
</evidence>
<dbReference type="PANTHER" id="PTHR43520">
    <property type="entry name" value="ATP7, ISOFORM B"/>
    <property type="match status" value="1"/>
</dbReference>
<dbReference type="PRINTS" id="PR00943">
    <property type="entry name" value="CUATPASE"/>
</dbReference>
<dbReference type="Gene3D" id="1.10.620.20">
    <property type="entry name" value="Ribonucleotide Reductase, subunit A"/>
    <property type="match status" value="1"/>
</dbReference>
<dbReference type="OrthoDB" id="9813266at2"/>
<comment type="similarity">
    <text evidence="2 11">Belongs to the cation transport ATPase (P-type) (TC 3.A.3) family. Type IB subfamily.</text>
</comment>
<evidence type="ECO:0000256" key="11">
    <source>
        <dbReference type="RuleBase" id="RU362081"/>
    </source>
</evidence>
<keyword evidence="4 11" id="KW-0812">Transmembrane</keyword>
<dbReference type="InterPro" id="IPR027256">
    <property type="entry name" value="P-typ_ATPase_IB"/>
</dbReference>
<organism evidence="14 15">
    <name type="scientific">Blastomonas natatoria</name>
    <dbReference type="NCBI Taxonomy" id="34015"/>
    <lineage>
        <taxon>Bacteria</taxon>
        <taxon>Pseudomonadati</taxon>
        <taxon>Pseudomonadota</taxon>
        <taxon>Alphaproteobacteria</taxon>
        <taxon>Sphingomonadales</taxon>
        <taxon>Sphingomonadaceae</taxon>
        <taxon>Blastomonas</taxon>
    </lineage>
</organism>
<keyword evidence="15" id="KW-1185">Reference proteome</keyword>
<dbReference type="GO" id="GO:0060003">
    <property type="term" value="P:copper ion export"/>
    <property type="evidence" value="ECO:0007669"/>
    <property type="project" value="UniProtKB-ARBA"/>
</dbReference>
<dbReference type="InterPro" id="IPR023298">
    <property type="entry name" value="ATPase_P-typ_TM_dom_sf"/>
</dbReference>
<dbReference type="NCBIfam" id="TIGR01494">
    <property type="entry name" value="ATPase_P-type"/>
    <property type="match status" value="1"/>
</dbReference>
<dbReference type="GO" id="GO:0055070">
    <property type="term" value="P:copper ion homeostasis"/>
    <property type="evidence" value="ECO:0007669"/>
    <property type="project" value="TreeGrafter"/>
</dbReference>
<feature type="transmembrane region" description="Helical" evidence="11">
    <location>
        <begin position="383"/>
        <end position="405"/>
    </location>
</feature>
<dbReference type="InterPro" id="IPR007029">
    <property type="entry name" value="YHS_dom"/>
</dbReference>
<dbReference type="SUPFAM" id="SSF56784">
    <property type="entry name" value="HAD-like"/>
    <property type="match status" value="1"/>
</dbReference>
<evidence type="ECO:0000256" key="6">
    <source>
        <dbReference type="ARBA" id="ARBA00022741"/>
    </source>
</evidence>
<name>A0A2V3UQJ0_9SPHN</name>